<comment type="caution">
    <text evidence="2">The sequence shown here is derived from an EMBL/GenBank/DDBJ whole genome shotgun (WGS) entry which is preliminary data.</text>
</comment>
<sequence>MKPFLLLGVRPEQAAADDEYAAFARFTGLGTDLQRHPVDREPFSRDPRDYAGIIIGGSPFNVSDTDKSPNQQRVEDDLNRVVDVALEQRIPLLGACYGLGLIARHEGGAVDAEFGEQIAAVPVSLTDAGRADPVFGGLPEVFNAIVGHKEAVSTPPPDSVVLAGSPGAPVQALRVGRAAYATQFHPELDADGLLVRMTTYRDAGHFDPQEADAIMALARNTDVTHPPQILRRFVAFARSFSPA</sequence>
<dbReference type="Proteomes" id="UP001596356">
    <property type="component" value="Unassembled WGS sequence"/>
</dbReference>
<name>A0ABW2ARN9_9MICO</name>
<dbReference type="PANTHER" id="PTHR42695:SF5">
    <property type="entry name" value="GLUTAMINE AMIDOTRANSFERASE YLR126C-RELATED"/>
    <property type="match status" value="1"/>
</dbReference>
<accession>A0ABW2ARN9</accession>
<dbReference type="PROSITE" id="PS51273">
    <property type="entry name" value="GATASE_TYPE_1"/>
    <property type="match status" value="1"/>
</dbReference>
<dbReference type="InterPro" id="IPR044992">
    <property type="entry name" value="ChyE-like"/>
</dbReference>
<dbReference type="CDD" id="cd01741">
    <property type="entry name" value="GATase1_1"/>
    <property type="match status" value="1"/>
</dbReference>
<dbReference type="SUPFAM" id="SSF52317">
    <property type="entry name" value="Class I glutamine amidotransferase-like"/>
    <property type="match status" value="1"/>
</dbReference>
<dbReference type="PANTHER" id="PTHR42695">
    <property type="entry name" value="GLUTAMINE AMIDOTRANSFERASE YLR126C-RELATED"/>
    <property type="match status" value="1"/>
</dbReference>
<keyword evidence="2" id="KW-0315">Glutamine amidotransferase</keyword>
<dbReference type="InterPro" id="IPR029062">
    <property type="entry name" value="Class_I_gatase-like"/>
</dbReference>
<proteinExistence type="predicted"/>
<reference evidence="3" key="1">
    <citation type="journal article" date="2019" name="Int. J. Syst. Evol. Microbiol.">
        <title>The Global Catalogue of Microorganisms (GCM) 10K type strain sequencing project: providing services to taxonomists for standard genome sequencing and annotation.</title>
        <authorList>
            <consortium name="The Broad Institute Genomics Platform"/>
            <consortium name="The Broad Institute Genome Sequencing Center for Infectious Disease"/>
            <person name="Wu L."/>
            <person name="Ma J."/>
        </authorList>
    </citation>
    <scope>NUCLEOTIDE SEQUENCE [LARGE SCALE GENOMIC DNA]</scope>
    <source>
        <strain evidence="3">NBRC 106593</strain>
    </source>
</reference>
<dbReference type="InterPro" id="IPR017926">
    <property type="entry name" value="GATASE"/>
</dbReference>
<evidence type="ECO:0000313" key="3">
    <source>
        <dbReference type="Proteomes" id="UP001596356"/>
    </source>
</evidence>
<evidence type="ECO:0000313" key="2">
    <source>
        <dbReference type="EMBL" id="MFC6713361.1"/>
    </source>
</evidence>
<dbReference type="Gene3D" id="3.40.50.880">
    <property type="match status" value="1"/>
</dbReference>
<dbReference type="NCBIfam" id="NF005743">
    <property type="entry name" value="PRK07567.1"/>
    <property type="match status" value="1"/>
</dbReference>
<organism evidence="2 3">
    <name type="scientific">Branchiibius cervicis</name>
    <dbReference type="NCBI Taxonomy" id="908252"/>
    <lineage>
        <taxon>Bacteria</taxon>
        <taxon>Bacillati</taxon>
        <taxon>Actinomycetota</taxon>
        <taxon>Actinomycetes</taxon>
        <taxon>Micrococcales</taxon>
        <taxon>Dermacoccaceae</taxon>
        <taxon>Branchiibius</taxon>
    </lineage>
</organism>
<protein>
    <submittedName>
        <fullName evidence="2">Glutamine amidotransferase</fullName>
    </submittedName>
</protein>
<dbReference type="Pfam" id="PF00117">
    <property type="entry name" value="GATase"/>
    <property type="match status" value="1"/>
</dbReference>
<evidence type="ECO:0000259" key="1">
    <source>
        <dbReference type="Pfam" id="PF00117"/>
    </source>
</evidence>
<gene>
    <name evidence="2" type="ORF">ACFQBT_05690</name>
</gene>
<dbReference type="EMBL" id="JBHSWJ010000002">
    <property type="protein sequence ID" value="MFC6713361.1"/>
    <property type="molecule type" value="Genomic_DNA"/>
</dbReference>
<feature type="domain" description="Glutamine amidotransferase" evidence="1">
    <location>
        <begin position="26"/>
        <end position="188"/>
    </location>
</feature>
<keyword evidence="3" id="KW-1185">Reference proteome</keyword>
<dbReference type="RefSeq" id="WP_377821049.1">
    <property type="nucleotide sequence ID" value="NZ_JBHSWJ010000002.1"/>
</dbReference>